<dbReference type="Gene3D" id="3.40.50.720">
    <property type="entry name" value="NAD(P)-binding Rossmann-like Domain"/>
    <property type="match status" value="1"/>
</dbReference>
<keyword evidence="4" id="KW-1185">Reference proteome</keyword>
<dbReference type="OrthoDB" id="9779623at2"/>
<evidence type="ECO:0000256" key="1">
    <source>
        <dbReference type="ARBA" id="ARBA00006484"/>
    </source>
</evidence>
<dbReference type="PANTHER" id="PTHR24321">
    <property type="entry name" value="DEHYDROGENASES, SHORT CHAIN"/>
    <property type="match status" value="1"/>
</dbReference>
<accession>A0A1M7HEW8</accession>
<proteinExistence type="inferred from homology"/>
<dbReference type="STRING" id="337701.SAMN05444398_112116"/>
<evidence type="ECO:0000313" key="3">
    <source>
        <dbReference type="EMBL" id="SHM26984.1"/>
    </source>
</evidence>
<organism evidence="3 4">
    <name type="scientific">Roseovarius pacificus</name>
    <dbReference type="NCBI Taxonomy" id="337701"/>
    <lineage>
        <taxon>Bacteria</taxon>
        <taxon>Pseudomonadati</taxon>
        <taxon>Pseudomonadota</taxon>
        <taxon>Alphaproteobacteria</taxon>
        <taxon>Rhodobacterales</taxon>
        <taxon>Roseobacteraceae</taxon>
        <taxon>Roseovarius</taxon>
    </lineage>
</organism>
<dbReference type="SUPFAM" id="SSF51735">
    <property type="entry name" value="NAD(P)-binding Rossmann-fold domains"/>
    <property type="match status" value="1"/>
</dbReference>
<dbReference type="PANTHER" id="PTHR24321:SF8">
    <property type="entry name" value="ESTRADIOL 17-BETA-DEHYDROGENASE 8-RELATED"/>
    <property type="match status" value="1"/>
</dbReference>
<dbReference type="RefSeq" id="WP_073036342.1">
    <property type="nucleotide sequence ID" value="NZ_BMLR01000008.1"/>
</dbReference>
<dbReference type="PRINTS" id="PR00081">
    <property type="entry name" value="GDHRDH"/>
</dbReference>
<dbReference type="InterPro" id="IPR002347">
    <property type="entry name" value="SDR_fam"/>
</dbReference>
<dbReference type="NCBIfam" id="NF005559">
    <property type="entry name" value="PRK07231.1"/>
    <property type="match status" value="1"/>
</dbReference>
<dbReference type="Pfam" id="PF13561">
    <property type="entry name" value="adh_short_C2"/>
    <property type="match status" value="1"/>
</dbReference>
<evidence type="ECO:0000313" key="4">
    <source>
        <dbReference type="Proteomes" id="UP000183974"/>
    </source>
</evidence>
<dbReference type="EMBL" id="FRBR01000012">
    <property type="protein sequence ID" value="SHM26984.1"/>
    <property type="molecule type" value="Genomic_DNA"/>
</dbReference>
<sequence length="256" mass="27175">MPRLKDKIALITGGAAGIGLETARLFLKEGARVALVDLREEDLNKAAESLGDKADVLTVAADVSSPEDAARYVRETVERFGRIDIFFNNAGIEGKVAPLVEQKIEDFDRVIAVNVRGPFLGLQNVLPVMMEQKSGSIINTSSIAGLKGSPDLAPYITSKHAVVGLTRAAAIEAARANVRVNSVHPSPVNTRMMRSLEEGFSPGHGTEVKDQLTTTIPLGRYGESADIANLVLFLASDDSAFITGAQYPVDGGMAAT</sequence>
<evidence type="ECO:0000256" key="2">
    <source>
        <dbReference type="ARBA" id="ARBA00023002"/>
    </source>
</evidence>
<dbReference type="CDD" id="cd05233">
    <property type="entry name" value="SDR_c"/>
    <property type="match status" value="1"/>
</dbReference>
<dbReference type="FunFam" id="3.40.50.720:FF:000084">
    <property type="entry name" value="Short-chain dehydrogenase reductase"/>
    <property type="match status" value="1"/>
</dbReference>
<gene>
    <name evidence="3" type="ORF">SAMN05444398_112116</name>
</gene>
<dbReference type="GO" id="GO:0016491">
    <property type="term" value="F:oxidoreductase activity"/>
    <property type="evidence" value="ECO:0007669"/>
    <property type="project" value="UniProtKB-KW"/>
</dbReference>
<comment type="similarity">
    <text evidence="1">Belongs to the short-chain dehydrogenases/reductases (SDR) family.</text>
</comment>
<reference evidence="3 4" key="1">
    <citation type="submission" date="2016-11" db="EMBL/GenBank/DDBJ databases">
        <authorList>
            <person name="Jaros S."/>
            <person name="Januszkiewicz K."/>
            <person name="Wedrychowicz H."/>
        </authorList>
    </citation>
    <scope>NUCLEOTIDE SEQUENCE [LARGE SCALE GENOMIC DNA]</scope>
    <source>
        <strain evidence="3 4">DSM 29589</strain>
    </source>
</reference>
<dbReference type="InterPro" id="IPR036291">
    <property type="entry name" value="NAD(P)-bd_dom_sf"/>
</dbReference>
<dbReference type="AlphaFoldDB" id="A0A1M7HEW8"/>
<dbReference type="Proteomes" id="UP000183974">
    <property type="component" value="Unassembled WGS sequence"/>
</dbReference>
<dbReference type="PRINTS" id="PR00080">
    <property type="entry name" value="SDRFAMILY"/>
</dbReference>
<protein>
    <submittedName>
        <fullName evidence="3">NAD(P)-dependent dehydrogenase, short-chain alcohol dehydrogenase family</fullName>
    </submittedName>
</protein>
<keyword evidence="2" id="KW-0560">Oxidoreductase</keyword>
<name>A0A1M7HEW8_9RHOB</name>